<sequence length="39" mass="4512">MWFDVYAYINLRPYDGSNSKIKTENEALSVCTCNYSLCV</sequence>
<name>A0A0V0RDP6_9BILA</name>
<evidence type="ECO:0000313" key="1">
    <source>
        <dbReference type="EMBL" id="KRX12643.1"/>
    </source>
</evidence>
<evidence type="ECO:0000313" key="2">
    <source>
        <dbReference type="Proteomes" id="UP000054630"/>
    </source>
</evidence>
<protein>
    <submittedName>
        <fullName evidence="1">Uncharacterized protein</fullName>
    </submittedName>
</protein>
<comment type="caution">
    <text evidence="1">The sequence shown here is derived from an EMBL/GenBank/DDBJ whole genome shotgun (WGS) entry which is preliminary data.</text>
</comment>
<proteinExistence type="predicted"/>
<dbReference type="AlphaFoldDB" id="A0A0V0RDP6"/>
<gene>
    <name evidence="1" type="ORF">T07_10259</name>
</gene>
<feature type="non-terminal residue" evidence="1">
    <location>
        <position position="39"/>
    </location>
</feature>
<reference evidence="1 2" key="1">
    <citation type="submission" date="2015-01" db="EMBL/GenBank/DDBJ databases">
        <title>Evolution of Trichinella species and genotypes.</title>
        <authorList>
            <person name="Korhonen P.K."/>
            <person name="Edoardo P."/>
            <person name="Giuseppe L.R."/>
            <person name="Gasser R.B."/>
        </authorList>
    </citation>
    <scope>NUCLEOTIDE SEQUENCE [LARGE SCALE GENOMIC DNA]</scope>
    <source>
        <strain evidence="1">ISS37</strain>
    </source>
</reference>
<organism evidence="1 2">
    <name type="scientific">Trichinella nelsoni</name>
    <dbReference type="NCBI Taxonomy" id="6336"/>
    <lineage>
        <taxon>Eukaryota</taxon>
        <taxon>Metazoa</taxon>
        <taxon>Ecdysozoa</taxon>
        <taxon>Nematoda</taxon>
        <taxon>Enoplea</taxon>
        <taxon>Dorylaimia</taxon>
        <taxon>Trichinellida</taxon>
        <taxon>Trichinellidae</taxon>
        <taxon>Trichinella</taxon>
    </lineage>
</organism>
<dbReference type="EMBL" id="JYDL01000306">
    <property type="protein sequence ID" value="KRX12643.1"/>
    <property type="molecule type" value="Genomic_DNA"/>
</dbReference>
<keyword evidence="2" id="KW-1185">Reference proteome</keyword>
<dbReference type="Proteomes" id="UP000054630">
    <property type="component" value="Unassembled WGS sequence"/>
</dbReference>
<accession>A0A0V0RDP6</accession>